<proteinExistence type="inferred from homology"/>
<evidence type="ECO:0000256" key="2">
    <source>
        <dbReference type="ARBA" id="ARBA00049106"/>
    </source>
</evidence>
<dbReference type="Gene3D" id="2.30.110.10">
    <property type="entry name" value="Electron Transport, Fmn-binding Protein, Chain A"/>
    <property type="match status" value="1"/>
</dbReference>
<dbReference type="RefSeq" id="WP_231439484.1">
    <property type="nucleotide sequence ID" value="NZ_JAJOMB010000003.1"/>
</dbReference>
<dbReference type="Pfam" id="PF04075">
    <property type="entry name" value="F420H2_quin_red"/>
    <property type="match status" value="1"/>
</dbReference>
<keyword evidence="4" id="KW-1185">Reference proteome</keyword>
<protein>
    <submittedName>
        <fullName evidence="3">Nitroreductase/quinone reductase family protein</fullName>
    </submittedName>
</protein>
<comment type="similarity">
    <text evidence="1">Belongs to the F420H(2)-dependent quinone reductase family.</text>
</comment>
<dbReference type="SUPFAM" id="SSF50475">
    <property type="entry name" value="FMN-binding split barrel"/>
    <property type="match status" value="1"/>
</dbReference>
<dbReference type="NCBIfam" id="TIGR00026">
    <property type="entry name" value="hi_GC_TIGR00026"/>
    <property type="match status" value="1"/>
</dbReference>
<dbReference type="PANTHER" id="PTHR39428">
    <property type="entry name" value="F420H(2)-DEPENDENT QUINONE REDUCTASE RV1261C"/>
    <property type="match status" value="1"/>
</dbReference>
<reference evidence="3" key="1">
    <citation type="submission" date="2021-11" db="EMBL/GenBank/DDBJ databases">
        <title>Streptomyces corallinus and Kineosporia corallina sp. nov., two new coral-derived marine actinobacteria.</title>
        <authorList>
            <person name="Buangrab K."/>
            <person name="Sutthacheep M."/>
            <person name="Yeemin T."/>
            <person name="Harunari E."/>
            <person name="Igarashi Y."/>
            <person name="Sripreechasak P."/>
            <person name="Kanchanasin P."/>
            <person name="Tanasupawat S."/>
            <person name="Phongsopitanun W."/>
        </authorList>
    </citation>
    <scope>NUCLEOTIDE SEQUENCE</scope>
    <source>
        <strain evidence="3">JCM 31032</strain>
    </source>
</reference>
<gene>
    <name evidence="3" type="ORF">LR394_06420</name>
</gene>
<name>A0A9X1NAG5_9ACTN</name>
<dbReference type="InterPro" id="IPR004378">
    <property type="entry name" value="F420H2_quin_Rdtase"/>
</dbReference>
<comment type="caution">
    <text evidence="3">The sequence shown here is derived from an EMBL/GenBank/DDBJ whole genome shotgun (WGS) entry which is preliminary data.</text>
</comment>
<dbReference type="PANTHER" id="PTHR39428:SF1">
    <property type="entry name" value="F420H(2)-DEPENDENT QUINONE REDUCTASE RV1261C"/>
    <property type="match status" value="1"/>
</dbReference>
<dbReference type="InterPro" id="IPR012349">
    <property type="entry name" value="Split_barrel_FMN-bd"/>
</dbReference>
<dbReference type="Proteomes" id="UP001138997">
    <property type="component" value="Unassembled WGS sequence"/>
</dbReference>
<dbReference type="GO" id="GO:0016491">
    <property type="term" value="F:oxidoreductase activity"/>
    <property type="evidence" value="ECO:0007669"/>
    <property type="project" value="InterPro"/>
</dbReference>
<evidence type="ECO:0000313" key="3">
    <source>
        <dbReference type="EMBL" id="MCD5310523.1"/>
    </source>
</evidence>
<organism evidence="3 4">
    <name type="scientific">Kineosporia babensis</name>
    <dbReference type="NCBI Taxonomy" id="499548"/>
    <lineage>
        <taxon>Bacteria</taxon>
        <taxon>Bacillati</taxon>
        <taxon>Actinomycetota</taxon>
        <taxon>Actinomycetes</taxon>
        <taxon>Kineosporiales</taxon>
        <taxon>Kineosporiaceae</taxon>
        <taxon>Kineosporia</taxon>
    </lineage>
</organism>
<accession>A0A9X1NAG5</accession>
<sequence length="172" mass="19087">MIRERVQGLVRATMIRLAPRPWFVTFMRQVMVPVDRYLLARSKGRYSMGGTTGAGTLLLTTTGRRTGQPRTTPLFFKPHGDGVFAVVASNFGRPQPAAWAENLLAHPDAVVTFGNQVIPVRARMLKDAEHEEVWDFFVSEAPVYGNYLTNSSHSSFRTFALESSGESSGRPV</sequence>
<dbReference type="EMBL" id="JAJOMB010000003">
    <property type="protein sequence ID" value="MCD5310523.1"/>
    <property type="molecule type" value="Genomic_DNA"/>
</dbReference>
<comment type="catalytic activity">
    <reaction evidence="2">
        <text>oxidized coenzyme F420-(gamma-L-Glu)(n) + a quinol + H(+) = reduced coenzyme F420-(gamma-L-Glu)(n) + a quinone</text>
        <dbReference type="Rhea" id="RHEA:39663"/>
        <dbReference type="Rhea" id="RHEA-COMP:12939"/>
        <dbReference type="Rhea" id="RHEA-COMP:14378"/>
        <dbReference type="ChEBI" id="CHEBI:15378"/>
        <dbReference type="ChEBI" id="CHEBI:24646"/>
        <dbReference type="ChEBI" id="CHEBI:132124"/>
        <dbReference type="ChEBI" id="CHEBI:133980"/>
        <dbReference type="ChEBI" id="CHEBI:139511"/>
    </reaction>
</comment>
<dbReference type="AlphaFoldDB" id="A0A9X1NAG5"/>
<dbReference type="GO" id="GO:0070967">
    <property type="term" value="F:coenzyme F420 binding"/>
    <property type="evidence" value="ECO:0007669"/>
    <property type="project" value="TreeGrafter"/>
</dbReference>
<evidence type="ECO:0000313" key="4">
    <source>
        <dbReference type="Proteomes" id="UP001138997"/>
    </source>
</evidence>
<dbReference type="GO" id="GO:0005886">
    <property type="term" value="C:plasma membrane"/>
    <property type="evidence" value="ECO:0007669"/>
    <property type="project" value="TreeGrafter"/>
</dbReference>
<evidence type="ECO:0000256" key="1">
    <source>
        <dbReference type="ARBA" id="ARBA00008710"/>
    </source>
</evidence>